<dbReference type="EMBL" id="JACHIB010000016">
    <property type="protein sequence ID" value="MBB6084703.1"/>
    <property type="molecule type" value="Genomic_DNA"/>
</dbReference>
<keyword evidence="3" id="KW-0813">Transport</keyword>
<dbReference type="RefSeq" id="WP_244978302.1">
    <property type="nucleotide sequence ID" value="NZ_JACHIB010000016.1"/>
</dbReference>
<keyword evidence="6 11" id="KW-0732">Signal</keyword>
<evidence type="ECO:0000256" key="2">
    <source>
        <dbReference type="ARBA" id="ARBA00011233"/>
    </source>
</evidence>
<dbReference type="GO" id="GO:0034220">
    <property type="term" value="P:monoatomic ion transmembrane transport"/>
    <property type="evidence" value="ECO:0007669"/>
    <property type="project" value="InterPro"/>
</dbReference>
<keyword evidence="8" id="KW-0626">Porin</keyword>
<accession>A0A7W9TRJ7</accession>
<keyword evidence="10" id="KW-0998">Cell outer membrane</keyword>
<evidence type="ECO:0000259" key="12">
    <source>
        <dbReference type="Pfam" id="PF13609"/>
    </source>
</evidence>
<evidence type="ECO:0000256" key="11">
    <source>
        <dbReference type="SAM" id="SignalP"/>
    </source>
</evidence>
<evidence type="ECO:0000256" key="9">
    <source>
        <dbReference type="ARBA" id="ARBA00023136"/>
    </source>
</evidence>
<keyword evidence="9" id="KW-0472">Membrane</keyword>
<dbReference type="Proteomes" id="UP000541136">
    <property type="component" value="Unassembled WGS sequence"/>
</dbReference>
<name>A0A7W9TRJ7_CASDE</name>
<dbReference type="AlphaFoldDB" id="A0A7W9TRJ7"/>
<dbReference type="SUPFAM" id="SSF56935">
    <property type="entry name" value="Porins"/>
    <property type="match status" value="1"/>
</dbReference>
<dbReference type="InterPro" id="IPR050298">
    <property type="entry name" value="Gram-neg_bact_OMP"/>
</dbReference>
<evidence type="ECO:0000256" key="10">
    <source>
        <dbReference type="ARBA" id="ARBA00023237"/>
    </source>
</evidence>
<evidence type="ECO:0000256" key="6">
    <source>
        <dbReference type="ARBA" id="ARBA00022729"/>
    </source>
</evidence>
<dbReference type="Gene3D" id="2.40.160.10">
    <property type="entry name" value="Porin"/>
    <property type="match status" value="1"/>
</dbReference>
<evidence type="ECO:0000256" key="8">
    <source>
        <dbReference type="ARBA" id="ARBA00023114"/>
    </source>
</evidence>
<feature type="signal peptide" evidence="11">
    <location>
        <begin position="1"/>
        <end position="23"/>
    </location>
</feature>
<dbReference type="GO" id="GO:0009279">
    <property type="term" value="C:cell outer membrane"/>
    <property type="evidence" value="ECO:0007669"/>
    <property type="project" value="UniProtKB-SubCell"/>
</dbReference>
<evidence type="ECO:0000256" key="5">
    <source>
        <dbReference type="ARBA" id="ARBA00022692"/>
    </source>
</evidence>
<dbReference type="InterPro" id="IPR023614">
    <property type="entry name" value="Porin_dom_sf"/>
</dbReference>
<comment type="subcellular location">
    <subcellularLocation>
        <location evidence="1">Cell outer membrane</location>
        <topology evidence="1">Multi-pass membrane protein</topology>
    </subcellularLocation>
</comment>
<comment type="caution">
    <text evidence="13">The sequence shown here is derived from an EMBL/GenBank/DDBJ whole genome shotgun (WGS) entry which is preliminary data.</text>
</comment>
<dbReference type="GO" id="GO:0015288">
    <property type="term" value="F:porin activity"/>
    <property type="evidence" value="ECO:0007669"/>
    <property type="project" value="UniProtKB-KW"/>
</dbReference>
<comment type="subunit">
    <text evidence="2">Homotrimer.</text>
</comment>
<dbReference type="PRINTS" id="PR00184">
    <property type="entry name" value="NEISSPPORIN"/>
</dbReference>
<evidence type="ECO:0000313" key="14">
    <source>
        <dbReference type="Proteomes" id="UP000541136"/>
    </source>
</evidence>
<dbReference type="CDD" id="cd00342">
    <property type="entry name" value="gram_neg_porins"/>
    <property type="match status" value="1"/>
</dbReference>
<evidence type="ECO:0000256" key="4">
    <source>
        <dbReference type="ARBA" id="ARBA00022452"/>
    </source>
</evidence>
<sequence>MMHQEVRWALATGALLGAAAVSAQDSMQIYGVADTGIEYLDHIAEGGTLTRMPAVTAGHMPSRLGFKGEEDLGGGLKAVFVLETGMALGTGSFMQSGRSFGRQAYLGLSGDWGTLALGRQYAMGLYAMMGSDLMGPAVYGLGSLDAYLPNQRLDNAFTYRGTFGAWTLGAAYSNARDGSAPSNCGPQHGSACAAYSALVKYDNRRWGVALAHDRLKGVKGSGFFGQPAGLTIGDGSRDDHTYLTGYVMVGGTRLGAGVIRRELEAVGETYRSNQYYAAVSHPLTRAVTLDATYTYLDADRSGADAQLLSVRATYSFSRRTAVYALAGHVFNGSRVAYSVSGGSAVPASPGVGQGQTGLMAGLRHQF</sequence>
<proteinExistence type="predicted"/>
<organism evidence="13 14">
    <name type="scientific">Castellaniella defragrans</name>
    <name type="common">Alcaligenes defragrans</name>
    <dbReference type="NCBI Taxonomy" id="75697"/>
    <lineage>
        <taxon>Bacteria</taxon>
        <taxon>Pseudomonadati</taxon>
        <taxon>Pseudomonadota</taxon>
        <taxon>Betaproteobacteria</taxon>
        <taxon>Burkholderiales</taxon>
        <taxon>Alcaligenaceae</taxon>
        <taxon>Castellaniella</taxon>
    </lineage>
</organism>
<keyword evidence="7" id="KW-0406">Ion transport</keyword>
<feature type="domain" description="Porin" evidence="12">
    <location>
        <begin position="14"/>
        <end position="330"/>
    </location>
</feature>
<gene>
    <name evidence="13" type="ORF">HNR28_002750</name>
</gene>
<protein>
    <submittedName>
        <fullName evidence="13">Putative porin</fullName>
    </submittedName>
</protein>
<dbReference type="GO" id="GO:0046930">
    <property type="term" value="C:pore complex"/>
    <property type="evidence" value="ECO:0007669"/>
    <property type="project" value="UniProtKB-KW"/>
</dbReference>
<keyword evidence="5" id="KW-0812">Transmembrane</keyword>
<dbReference type="PRINTS" id="PR00182">
    <property type="entry name" value="ECOLNEIPORIN"/>
</dbReference>
<feature type="chain" id="PRO_5031567239" evidence="11">
    <location>
        <begin position="24"/>
        <end position="366"/>
    </location>
</feature>
<keyword evidence="4" id="KW-1134">Transmembrane beta strand</keyword>
<dbReference type="InterPro" id="IPR033900">
    <property type="entry name" value="Gram_neg_porin_domain"/>
</dbReference>
<evidence type="ECO:0000313" key="13">
    <source>
        <dbReference type="EMBL" id="MBB6084703.1"/>
    </source>
</evidence>
<dbReference type="PANTHER" id="PTHR34501">
    <property type="entry name" value="PROTEIN YDDL-RELATED"/>
    <property type="match status" value="1"/>
</dbReference>
<dbReference type="Pfam" id="PF13609">
    <property type="entry name" value="Porin_4"/>
    <property type="match status" value="1"/>
</dbReference>
<evidence type="ECO:0000256" key="1">
    <source>
        <dbReference type="ARBA" id="ARBA00004571"/>
    </source>
</evidence>
<evidence type="ECO:0000256" key="3">
    <source>
        <dbReference type="ARBA" id="ARBA00022448"/>
    </source>
</evidence>
<evidence type="ECO:0000256" key="7">
    <source>
        <dbReference type="ARBA" id="ARBA00023065"/>
    </source>
</evidence>
<dbReference type="InterPro" id="IPR001702">
    <property type="entry name" value="Porin_Gram-ve"/>
</dbReference>
<reference evidence="13 14" key="1">
    <citation type="submission" date="2020-08" db="EMBL/GenBank/DDBJ databases">
        <title>Genomic Encyclopedia of Type Strains, Phase IV (KMG-IV): sequencing the most valuable type-strain genomes for metagenomic binning, comparative biology and taxonomic classification.</title>
        <authorList>
            <person name="Goeker M."/>
        </authorList>
    </citation>
    <scope>NUCLEOTIDE SEQUENCE [LARGE SCALE GENOMIC DNA]</scope>
    <source>
        <strain evidence="13 14">DSM 12141</strain>
    </source>
</reference>
<dbReference type="PANTHER" id="PTHR34501:SF9">
    <property type="entry name" value="MAJOR OUTER MEMBRANE PROTEIN P.IA"/>
    <property type="match status" value="1"/>
</dbReference>
<dbReference type="InterPro" id="IPR002299">
    <property type="entry name" value="Porin_Neis"/>
</dbReference>